<reference evidence="1 2" key="1">
    <citation type="submission" date="2015-09" db="EMBL/GenBank/DDBJ databases">
        <authorList>
            <consortium name="Pathogen Informatics"/>
        </authorList>
    </citation>
    <scope>NUCLEOTIDE SEQUENCE [LARGE SCALE GENOMIC DNA]</scope>
    <source>
        <strain evidence="1 2">2789STDY5834855</strain>
    </source>
</reference>
<name>A0A174EW61_9CLOT</name>
<dbReference type="AlphaFoldDB" id="A0A174EW61"/>
<protein>
    <submittedName>
        <fullName evidence="1">Uncharacterized protein</fullName>
    </submittedName>
</protein>
<dbReference type="OrthoDB" id="9897990at2"/>
<dbReference type="EMBL" id="CYZV01000023">
    <property type="protein sequence ID" value="CUO40260.1"/>
    <property type="molecule type" value="Genomic_DNA"/>
</dbReference>
<dbReference type="Proteomes" id="UP000095558">
    <property type="component" value="Unassembled WGS sequence"/>
</dbReference>
<dbReference type="RefSeq" id="WP_055276944.1">
    <property type="nucleotide sequence ID" value="NZ_CYZV01000023.1"/>
</dbReference>
<sequence length="69" mass="7868">MFNNLGIVIEALSDTELKVYNSVEKKDVIVKASKDYVSSIKAELNDEDRETMIVEYDLETKVVNENIVD</sequence>
<evidence type="ECO:0000313" key="1">
    <source>
        <dbReference type="EMBL" id="CUO40260.1"/>
    </source>
</evidence>
<gene>
    <name evidence="1" type="ORF">ERS852470_02240</name>
</gene>
<evidence type="ECO:0000313" key="2">
    <source>
        <dbReference type="Proteomes" id="UP000095558"/>
    </source>
</evidence>
<proteinExistence type="predicted"/>
<accession>A0A174EW61</accession>
<organism evidence="1 2">
    <name type="scientific">Clostridium disporicum</name>
    <dbReference type="NCBI Taxonomy" id="84024"/>
    <lineage>
        <taxon>Bacteria</taxon>
        <taxon>Bacillati</taxon>
        <taxon>Bacillota</taxon>
        <taxon>Clostridia</taxon>
        <taxon>Eubacteriales</taxon>
        <taxon>Clostridiaceae</taxon>
        <taxon>Clostridium</taxon>
    </lineage>
</organism>